<dbReference type="AlphaFoldDB" id="A0ABD5WQ46"/>
<gene>
    <name evidence="2" type="ORF">ACFQKD_00010</name>
</gene>
<protein>
    <submittedName>
        <fullName evidence="2">Uncharacterized protein</fullName>
    </submittedName>
</protein>
<evidence type="ECO:0000313" key="2">
    <source>
        <dbReference type="EMBL" id="MFC7095675.1"/>
    </source>
</evidence>
<keyword evidence="3" id="KW-1185">Reference proteome</keyword>
<dbReference type="RefSeq" id="WP_276239653.1">
    <property type="nucleotide sequence ID" value="NZ_CP119991.1"/>
</dbReference>
<accession>A0ABD5WQ46</accession>
<evidence type="ECO:0000313" key="3">
    <source>
        <dbReference type="Proteomes" id="UP001596388"/>
    </source>
</evidence>
<evidence type="ECO:0000256" key="1">
    <source>
        <dbReference type="SAM" id="MobiDB-lite"/>
    </source>
</evidence>
<comment type="caution">
    <text evidence="2">The sequence shown here is derived from an EMBL/GenBank/DDBJ whole genome shotgun (WGS) entry which is preliminary data.</text>
</comment>
<sequence length="266" mass="30130">MSESPSLKSAVEQIEEETVQKRNAENIDQKVDRAGMLISSLERDIDALEGSIRKLQFYREILDRGFDIAPPGDAAIRRARSSVAKTPEEVASALVEEGLDQQRTSSGKLSGGPQFDRYRDEISEAKEDVDRAAEHARNTYISERNDWKEKLNSAQDLLYALGSQEKDFSKTISWLRTIVTSKMDDPSNSASSVVQEWKRARKKWEKSEELHDTAAFQEEHGISDETMETILELNQRTNTTLADVELSTLREIKEIPQLAESVKIEI</sequence>
<dbReference type="Proteomes" id="UP001596388">
    <property type="component" value="Unassembled WGS sequence"/>
</dbReference>
<feature type="region of interest" description="Disordered" evidence="1">
    <location>
        <begin position="1"/>
        <end position="26"/>
    </location>
</feature>
<organism evidence="2 3">
    <name type="scientific">Halobaculum marinum</name>
    <dbReference type="NCBI Taxonomy" id="3031996"/>
    <lineage>
        <taxon>Archaea</taxon>
        <taxon>Methanobacteriati</taxon>
        <taxon>Methanobacteriota</taxon>
        <taxon>Stenosarchaea group</taxon>
        <taxon>Halobacteria</taxon>
        <taxon>Halobacteriales</taxon>
        <taxon>Haloferacaceae</taxon>
        <taxon>Halobaculum</taxon>
    </lineage>
</organism>
<dbReference type="GeneID" id="79271881"/>
<name>A0ABD5WQ46_9EURY</name>
<reference evidence="2 3" key="1">
    <citation type="journal article" date="2019" name="Int. J. Syst. Evol. Microbiol.">
        <title>The Global Catalogue of Microorganisms (GCM) 10K type strain sequencing project: providing services to taxonomists for standard genome sequencing and annotation.</title>
        <authorList>
            <consortium name="The Broad Institute Genomics Platform"/>
            <consortium name="The Broad Institute Genome Sequencing Center for Infectious Disease"/>
            <person name="Wu L."/>
            <person name="Ma J."/>
        </authorList>
    </citation>
    <scope>NUCLEOTIDE SEQUENCE [LARGE SCALE GENOMIC DNA]</scope>
    <source>
        <strain evidence="2 3">DT55</strain>
    </source>
</reference>
<dbReference type="EMBL" id="JBHTAG010000001">
    <property type="protein sequence ID" value="MFC7095675.1"/>
    <property type="molecule type" value="Genomic_DNA"/>
</dbReference>
<proteinExistence type="predicted"/>